<evidence type="ECO:0000256" key="12">
    <source>
        <dbReference type="SAM" id="SignalP"/>
    </source>
</evidence>
<keyword evidence="5 12" id="KW-0732">Signal</keyword>
<evidence type="ECO:0000256" key="4">
    <source>
        <dbReference type="ARBA" id="ARBA00022692"/>
    </source>
</evidence>
<keyword evidence="7 9" id="KW-0472">Membrane</keyword>
<evidence type="ECO:0000256" key="11">
    <source>
        <dbReference type="RuleBase" id="RU003357"/>
    </source>
</evidence>
<dbReference type="InterPro" id="IPR039426">
    <property type="entry name" value="TonB-dep_rcpt-like"/>
</dbReference>
<dbReference type="GO" id="GO:0009279">
    <property type="term" value="C:cell outer membrane"/>
    <property type="evidence" value="ECO:0007669"/>
    <property type="project" value="UniProtKB-SubCell"/>
</dbReference>
<dbReference type="InterPro" id="IPR000531">
    <property type="entry name" value="Beta-barrel_TonB"/>
</dbReference>
<feature type="domain" description="TonB-dependent receptor plug" evidence="14">
    <location>
        <begin position="61"/>
        <end position="173"/>
    </location>
</feature>
<dbReference type="InterPro" id="IPR010917">
    <property type="entry name" value="TonB_rcpt_CS"/>
</dbReference>
<dbReference type="PANTHER" id="PTHR47234:SF3">
    <property type="entry name" value="SECRETIN_TONB SHORT N-TERMINAL DOMAIN-CONTAINING PROTEIN"/>
    <property type="match status" value="1"/>
</dbReference>
<comment type="subcellular location">
    <subcellularLocation>
        <location evidence="1 9">Cell outer membrane</location>
        <topology evidence="1 9">Multi-pass membrane protein</topology>
    </subcellularLocation>
</comment>
<reference evidence="15 16" key="1">
    <citation type="submission" date="2016-06" db="EMBL/GenBank/DDBJ databases">
        <title>Complete genome sequence of a deep-branching marine Gamma Proteobacterium Woeseia oceani type strain XK5.</title>
        <authorList>
            <person name="Mu D."/>
            <person name="Du Z."/>
        </authorList>
    </citation>
    <scope>NUCLEOTIDE SEQUENCE [LARGE SCALE GENOMIC DNA]</scope>
    <source>
        <strain evidence="15 16">XK5</strain>
    </source>
</reference>
<name>A0A193LDK7_9GAMM</name>
<proteinExistence type="inferred from homology"/>
<evidence type="ECO:0000256" key="8">
    <source>
        <dbReference type="ARBA" id="ARBA00023237"/>
    </source>
</evidence>
<dbReference type="STRING" id="1548547.BA177_04430"/>
<dbReference type="InterPro" id="IPR012910">
    <property type="entry name" value="Plug_dom"/>
</dbReference>
<comment type="similarity">
    <text evidence="9 11">Belongs to the TonB-dependent receptor family.</text>
</comment>
<feature type="short sequence motif" description="TonB C-terminal box" evidence="10">
    <location>
        <begin position="907"/>
        <end position="924"/>
    </location>
</feature>
<dbReference type="Gene3D" id="2.40.170.20">
    <property type="entry name" value="TonB-dependent receptor, beta-barrel domain"/>
    <property type="match status" value="1"/>
</dbReference>
<evidence type="ECO:0000313" key="15">
    <source>
        <dbReference type="EMBL" id="ANO50563.1"/>
    </source>
</evidence>
<keyword evidence="16" id="KW-1185">Reference proteome</keyword>
<dbReference type="PROSITE" id="PS52016">
    <property type="entry name" value="TONB_DEPENDENT_REC_3"/>
    <property type="match status" value="1"/>
</dbReference>
<evidence type="ECO:0000256" key="1">
    <source>
        <dbReference type="ARBA" id="ARBA00004571"/>
    </source>
</evidence>
<dbReference type="Gene3D" id="2.170.130.10">
    <property type="entry name" value="TonB-dependent receptor, plug domain"/>
    <property type="match status" value="1"/>
</dbReference>
<dbReference type="AlphaFoldDB" id="A0A193LDK7"/>
<protein>
    <recommendedName>
        <fullName evidence="17">TonB-dependent receptor</fullName>
    </recommendedName>
</protein>
<evidence type="ECO:0000256" key="2">
    <source>
        <dbReference type="ARBA" id="ARBA00022448"/>
    </source>
</evidence>
<evidence type="ECO:0000256" key="9">
    <source>
        <dbReference type="PROSITE-ProRule" id="PRU01360"/>
    </source>
</evidence>
<organism evidence="15 16">
    <name type="scientific">Woeseia oceani</name>
    <dbReference type="NCBI Taxonomy" id="1548547"/>
    <lineage>
        <taxon>Bacteria</taxon>
        <taxon>Pseudomonadati</taxon>
        <taxon>Pseudomonadota</taxon>
        <taxon>Gammaproteobacteria</taxon>
        <taxon>Woeseiales</taxon>
        <taxon>Woeseiaceae</taxon>
        <taxon>Woeseia</taxon>
    </lineage>
</organism>
<sequence length="924" mass="98870">MSTKFVRNSANTLLLVITTAIACQSLWAQENPNAEADLEGDDDAIEMIVVTGSLLSRSGFDTPTPVTSIGEEDIQRIGGQDIAIVIRQLPAVRDSLNPAAASNNSTYAAGSYFDLRGIGFARTLTLVDGRRYVPTLASGAVNSSTLPQVLIRGVDVVTGGASATYGADAVAGVVNFLMDDDFRGVKGKIQAGISDYNDYGGYLTSLAFGTDFLDGRVGLTLAGEIFENEGIEFIGDRPWAEGAGLISNPAYTPTNDEPRLLMVSNIRNSNASDGGVITSPSLLTGIQFTPDGSPVPFEYGTLVSSSSMVGGGGRYGAGKSNGSNPYERQSFFGRLTFEATDKVELFAELSYALAEANYPNISVSEQLTIMQDNPFVPESIRNVMIAENIPSFRLGRAIEDNARETLDISNETIQAVVGAEGDFGGTWGWNVYYSNGRTTVDRANLDSRITANFNLALDAVLDPSTGTIVCRSTLTDPTNGCIPINLIGEGRATQSALNYVTGNGWRQTLLKQNVLAGTVMGEVFSTWAGPVDFAFGLEHREFSADITSDAISQQFGFRFGGAIPYSGKVTVKEAFSEVNIPLAADTSWARDLSLNLSGRRTDYSTSGPVNTWKTGLNYTINDSVRLRATRSRDIRAPGLDELFAAGSTSLLSAYDPVREESYTVTALNVGNPELTPEEADTITAGIVFTPESLAGISASLDYYDIKIEDAIIGLTPATIVAECYNGSPNLCASINRPSPGERIESVRNGPVNFQEVSISGVDLELAYTTSLWSGDLDVRSLVSYIHEAKIEDPLTVSKLDDAVHQPTIAAVGGNPTWKSNLRLTYSQNDAMISTAARYVGGGLINPNYTTKDLADLRVDGVWYLDISGEYPLRSGDDSSIVLYGSIRNLLDQDPPITGVGGHGTTRALYDTIGRLYNVGVRARF</sequence>
<dbReference type="EMBL" id="CP016268">
    <property type="protein sequence ID" value="ANO50563.1"/>
    <property type="molecule type" value="Genomic_DNA"/>
</dbReference>
<dbReference type="SUPFAM" id="SSF56935">
    <property type="entry name" value="Porins"/>
    <property type="match status" value="1"/>
</dbReference>
<dbReference type="OrthoDB" id="9815954at2"/>
<gene>
    <name evidence="15" type="ORF">BA177_04430</name>
</gene>
<dbReference type="PROSITE" id="PS01156">
    <property type="entry name" value="TONB_DEPENDENT_REC_2"/>
    <property type="match status" value="1"/>
</dbReference>
<evidence type="ECO:0000256" key="7">
    <source>
        <dbReference type="ARBA" id="ARBA00023136"/>
    </source>
</evidence>
<dbReference type="Pfam" id="PF00593">
    <property type="entry name" value="TonB_dep_Rec_b-barrel"/>
    <property type="match status" value="1"/>
</dbReference>
<dbReference type="InterPro" id="IPR036942">
    <property type="entry name" value="Beta-barrel_TonB_sf"/>
</dbReference>
<keyword evidence="4 9" id="KW-0812">Transmembrane</keyword>
<evidence type="ECO:0000256" key="10">
    <source>
        <dbReference type="PROSITE-ProRule" id="PRU10144"/>
    </source>
</evidence>
<dbReference type="Proteomes" id="UP000092695">
    <property type="component" value="Chromosome"/>
</dbReference>
<keyword evidence="8 9" id="KW-0998">Cell outer membrane</keyword>
<keyword evidence="3 9" id="KW-1134">Transmembrane beta strand</keyword>
<evidence type="ECO:0000256" key="3">
    <source>
        <dbReference type="ARBA" id="ARBA00022452"/>
    </source>
</evidence>
<keyword evidence="2 9" id="KW-0813">Transport</keyword>
<evidence type="ECO:0000259" key="13">
    <source>
        <dbReference type="Pfam" id="PF00593"/>
    </source>
</evidence>
<dbReference type="RefSeq" id="WP_068613411.1">
    <property type="nucleotide sequence ID" value="NZ_CP016268.1"/>
</dbReference>
<evidence type="ECO:0000313" key="16">
    <source>
        <dbReference type="Proteomes" id="UP000092695"/>
    </source>
</evidence>
<evidence type="ECO:0000259" key="14">
    <source>
        <dbReference type="Pfam" id="PF07715"/>
    </source>
</evidence>
<feature type="domain" description="TonB-dependent receptor-like beta-barrel" evidence="13">
    <location>
        <begin position="412"/>
        <end position="889"/>
    </location>
</feature>
<evidence type="ECO:0000256" key="6">
    <source>
        <dbReference type="ARBA" id="ARBA00023077"/>
    </source>
</evidence>
<dbReference type="PANTHER" id="PTHR47234">
    <property type="match status" value="1"/>
</dbReference>
<dbReference type="KEGG" id="woc:BA177_04430"/>
<dbReference type="PROSITE" id="PS51257">
    <property type="entry name" value="PROKAR_LIPOPROTEIN"/>
    <property type="match status" value="1"/>
</dbReference>
<keyword evidence="6 11" id="KW-0798">TonB box</keyword>
<accession>A0A193LDK7</accession>
<dbReference type="InterPro" id="IPR037066">
    <property type="entry name" value="Plug_dom_sf"/>
</dbReference>
<evidence type="ECO:0000256" key="5">
    <source>
        <dbReference type="ARBA" id="ARBA00022729"/>
    </source>
</evidence>
<evidence type="ECO:0008006" key="17">
    <source>
        <dbReference type="Google" id="ProtNLM"/>
    </source>
</evidence>
<dbReference type="Pfam" id="PF07715">
    <property type="entry name" value="Plug"/>
    <property type="match status" value="1"/>
</dbReference>
<feature type="signal peptide" evidence="12">
    <location>
        <begin position="1"/>
        <end position="28"/>
    </location>
</feature>
<feature type="chain" id="PRO_5008260130" description="TonB-dependent receptor" evidence="12">
    <location>
        <begin position="29"/>
        <end position="924"/>
    </location>
</feature>